<comment type="catalytic activity">
    <reaction evidence="8 9">
        <text>sn-glycerol 1-phosphate + (2E,6E,10E)-geranylgeranyl diphosphate = sn-3-O-(geranylgeranyl)glycerol 1-phosphate + diphosphate</text>
        <dbReference type="Rhea" id="RHEA:23404"/>
        <dbReference type="ChEBI" id="CHEBI:33019"/>
        <dbReference type="ChEBI" id="CHEBI:57677"/>
        <dbReference type="ChEBI" id="CHEBI:57685"/>
        <dbReference type="ChEBI" id="CHEBI:58756"/>
        <dbReference type="EC" id="2.5.1.41"/>
    </reaction>
</comment>
<dbReference type="GO" id="GO:0120536">
    <property type="term" value="F:heptaprenylglyceryl phosphate synthase activity"/>
    <property type="evidence" value="ECO:0007669"/>
    <property type="project" value="UniProtKB-ARBA"/>
</dbReference>
<keyword evidence="1 9" id="KW-0444">Lipid biosynthesis</keyword>
<keyword evidence="3 9" id="KW-0479">Metal-binding</keyword>
<dbReference type="CDD" id="cd02812">
    <property type="entry name" value="PcrB_like"/>
    <property type="match status" value="1"/>
</dbReference>
<evidence type="ECO:0000256" key="7">
    <source>
        <dbReference type="ARBA" id="ARBA00023264"/>
    </source>
</evidence>
<dbReference type="GO" id="GO:0047294">
    <property type="term" value="F:phosphoglycerol geranylgeranyltransferase activity"/>
    <property type="evidence" value="ECO:0007669"/>
    <property type="project" value="UniProtKB-UniRule"/>
</dbReference>
<evidence type="ECO:0000256" key="6">
    <source>
        <dbReference type="ARBA" id="ARBA00023209"/>
    </source>
</evidence>
<keyword evidence="5 9" id="KW-0443">Lipid metabolism</keyword>
<dbReference type="NCBIfam" id="TIGR01769">
    <property type="entry name" value="GGGP"/>
    <property type="match status" value="1"/>
</dbReference>
<evidence type="ECO:0000256" key="3">
    <source>
        <dbReference type="ARBA" id="ARBA00022723"/>
    </source>
</evidence>
<dbReference type="EC" id="2.5.1.41" evidence="9"/>
<dbReference type="InterPro" id="IPR010946">
    <property type="entry name" value="GGGP_synth"/>
</dbReference>
<evidence type="ECO:0000313" key="11">
    <source>
        <dbReference type="Proteomes" id="UP000077066"/>
    </source>
</evidence>
<dbReference type="NCBIfam" id="TIGR01768">
    <property type="entry name" value="GGGP-family"/>
    <property type="match status" value="1"/>
</dbReference>
<name>A0A166CNZ6_9EURY</name>
<evidence type="ECO:0000313" key="10">
    <source>
        <dbReference type="EMBL" id="KZX15727.1"/>
    </source>
</evidence>
<comment type="similarity">
    <text evidence="9">Belongs to the GGGP/HepGP synthase family. Group II subfamily.</text>
</comment>
<dbReference type="PANTHER" id="PTHR40029:SF2">
    <property type="entry name" value="HEPTAPRENYLGLYCERYL PHOSPHATE SYNTHASE"/>
    <property type="match status" value="1"/>
</dbReference>
<dbReference type="GO" id="GO:0005737">
    <property type="term" value="C:cytoplasm"/>
    <property type="evidence" value="ECO:0007669"/>
    <property type="project" value="UniProtKB-SubCell"/>
</dbReference>
<keyword evidence="2 9" id="KW-0808">Transferase</keyword>
<reference evidence="10 11" key="1">
    <citation type="submission" date="2016-04" db="EMBL/GenBank/DDBJ databases">
        <title>Genome sequence of Methanobrevibacter filiformis DSM 11501.</title>
        <authorList>
            <person name="Poehlein A."/>
            <person name="Seedorf H."/>
            <person name="Daniel R."/>
        </authorList>
    </citation>
    <scope>NUCLEOTIDE SEQUENCE [LARGE SCALE GENOMIC DNA]</scope>
    <source>
        <strain evidence="10 11">DSM 11501</strain>
    </source>
</reference>
<keyword evidence="4 9" id="KW-0460">Magnesium</keyword>
<evidence type="ECO:0000256" key="8">
    <source>
        <dbReference type="ARBA" id="ARBA00047288"/>
    </source>
</evidence>
<comment type="caution">
    <text evidence="10">The sequence shown here is derived from an EMBL/GenBank/DDBJ whole genome shotgun (WGS) entry which is preliminary data.</text>
</comment>
<dbReference type="HAMAP" id="MF_00112">
    <property type="entry name" value="GGGP_HepGP_synthase"/>
    <property type="match status" value="1"/>
</dbReference>
<evidence type="ECO:0000256" key="5">
    <source>
        <dbReference type="ARBA" id="ARBA00023098"/>
    </source>
</evidence>
<keyword evidence="7 9" id="KW-1208">Phospholipid metabolism</keyword>
<dbReference type="InterPro" id="IPR038597">
    <property type="entry name" value="GGGP/HepGP_synthase_sf"/>
</dbReference>
<feature type="binding site" evidence="9">
    <location>
        <begin position="203"/>
        <end position="204"/>
    </location>
    <ligand>
        <name>sn-glycerol 1-phosphate</name>
        <dbReference type="ChEBI" id="CHEBI:57685"/>
    </ligand>
</feature>
<dbReference type="InterPro" id="IPR008205">
    <property type="entry name" value="GGGP_HepGP_synthase"/>
</dbReference>
<dbReference type="Gene3D" id="3.20.20.390">
    <property type="entry name" value="FMN-linked oxidoreductases"/>
    <property type="match status" value="1"/>
</dbReference>
<keyword evidence="6 9" id="KW-0594">Phospholipid biosynthesis</keyword>
<dbReference type="InterPro" id="IPR039074">
    <property type="entry name" value="GGGP/HepGP_synthase_I"/>
</dbReference>
<comment type="pathway">
    <text evidence="9">Membrane lipid metabolism; glycerophospholipid metabolism.</text>
</comment>
<dbReference type="Proteomes" id="UP000077066">
    <property type="component" value="Unassembled WGS sequence"/>
</dbReference>
<organism evidence="10 11">
    <name type="scientific">Methanobrevibacter filiformis</name>
    <dbReference type="NCBI Taxonomy" id="55758"/>
    <lineage>
        <taxon>Archaea</taxon>
        <taxon>Methanobacteriati</taxon>
        <taxon>Methanobacteriota</taxon>
        <taxon>Methanomada group</taxon>
        <taxon>Methanobacteria</taxon>
        <taxon>Methanobacteriales</taxon>
        <taxon>Methanobacteriaceae</taxon>
        <taxon>Methanobrevibacter</taxon>
    </lineage>
</organism>
<gene>
    <name evidence="10" type="primary">pcrB</name>
    <name evidence="10" type="ORF">MBFIL_05910</name>
</gene>
<evidence type="ECO:0000256" key="9">
    <source>
        <dbReference type="HAMAP-Rule" id="MF_00112"/>
    </source>
</evidence>
<dbReference type="RefSeq" id="WP_394328409.1">
    <property type="nucleotide sequence ID" value="NZ_LWMT01000087.1"/>
</dbReference>
<dbReference type="NCBIfam" id="NF003198">
    <property type="entry name" value="PRK04169.1-2"/>
    <property type="match status" value="1"/>
</dbReference>
<dbReference type="SUPFAM" id="SSF51395">
    <property type="entry name" value="FMN-linked oxidoreductases"/>
    <property type="match status" value="1"/>
</dbReference>
<evidence type="ECO:0000256" key="1">
    <source>
        <dbReference type="ARBA" id="ARBA00022516"/>
    </source>
</evidence>
<comment type="cofactor">
    <cofactor evidence="9">
        <name>Mg(2+)</name>
        <dbReference type="ChEBI" id="CHEBI:18420"/>
    </cofactor>
</comment>
<dbReference type="Pfam" id="PF01884">
    <property type="entry name" value="PcrB"/>
    <property type="match status" value="1"/>
</dbReference>
<sequence>MIGIVENQIKDILKNRKVHLTLIDPDEQSAEDAVKIAKEAIKGGTDGIMLGGSTVDGEQVDKTAKALSESIELPIIIFPGNTSNVSHYADAIFFMSFLNSNNPYWIMEAQALGSISVKKAGIEAIPMGYMVVEPGGTVGWIGDAKLVPRNKPKIPAAYAMSAEYLGMRFFYLEAGSGADKNIPPEMIAYSKKATTDMILVVGGGIRTGETAYEVAKAGADVIVTGTVVEETEDVEAKISEIVNAIRKV</sequence>
<keyword evidence="11" id="KW-1185">Reference proteome</keyword>
<dbReference type="PATRIC" id="fig|55758.3.peg.666"/>
<evidence type="ECO:0000256" key="2">
    <source>
        <dbReference type="ARBA" id="ARBA00022679"/>
    </source>
</evidence>
<dbReference type="PANTHER" id="PTHR40029">
    <property type="match status" value="1"/>
</dbReference>
<accession>A0A166CNZ6</accession>
<comment type="subcellular location">
    <subcellularLocation>
        <location evidence="9">Cytoplasm</location>
    </subcellularLocation>
</comment>
<dbReference type="GO" id="GO:0046474">
    <property type="term" value="P:glycerophospholipid biosynthetic process"/>
    <property type="evidence" value="ECO:0007669"/>
    <property type="project" value="UniProtKB-UniRule"/>
</dbReference>
<dbReference type="GO" id="GO:0000287">
    <property type="term" value="F:magnesium ion binding"/>
    <property type="evidence" value="ECO:0007669"/>
    <property type="project" value="UniProtKB-UniRule"/>
</dbReference>
<dbReference type="UniPathway" id="UPA00940"/>
<dbReference type="AlphaFoldDB" id="A0A166CNZ6"/>
<protein>
    <recommendedName>
        <fullName evidence="9">Geranylgeranylglyceryl phosphate synthase</fullName>
        <shortName evidence="9">GGGP synthase</shortName>
        <shortName evidence="9">GGGPS</shortName>
        <ecNumber evidence="9">2.5.1.41</ecNumber>
    </recommendedName>
    <alternativeName>
        <fullName evidence="9">(S)-3-O-geranylgeranylglyceryl phosphate synthase</fullName>
    </alternativeName>
    <alternativeName>
        <fullName evidence="9">Phosphoglycerol geranylgeranyltransferase</fullName>
    </alternativeName>
</protein>
<dbReference type="EMBL" id="LWMT01000087">
    <property type="protein sequence ID" value="KZX15727.1"/>
    <property type="molecule type" value="Genomic_DNA"/>
</dbReference>
<feature type="binding site" evidence="9">
    <location>
        <position position="53"/>
    </location>
    <ligand>
        <name>Mg(2+)</name>
        <dbReference type="ChEBI" id="CHEBI:18420"/>
    </ligand>
</feature>
<evidence type="ECO:0000256" key="4">
    <source>
        <dbReference type="ARBA" id="ARBA00022842"/>
    </source>
</evidence>
<proteinExistence type="inferred from homology"/>
<dbReference type="FunFam" id="3.20.20.390:FF:000001">
    <property type="entry name" value="Heptaprenylglyceryl phosphate synthase"/>
    <property type="match status" value="1"/>
</dbReference>
<dbReference type="STRING" id="55758.MBFIL_05910"/>
<feature type="binding site" evidence="9">
    <location>
        <begin position="171"/>
        <end position="177"/>
    </location>
    <ligand>
        <name>sn-glycerol 1-phosphate</name>
        <dbReference type="ChEBI" id="CHEBI:57685"/>
    </ligand>
</feature>
<feature type="binding site" evidence="9">
    <location>
        <position position="24"/>
    </location>
    <ligand>
        <name>Mg(2+)</name>
        <dbReference type="ChEBI" id="CHEBI:18420"/>
    </ligand>
</feature>
<comment type="caution">
    <text evidence="9">Lacks conserved residue(s) required for the propagation of feature annotation.</text>
</comment>
<feature type="binding site" evidence="9">
    <location>
        <begin position="225"/>
        <end position="226"/>
    </location>
    <ligand>
        <name>sn-glycerol 1-phosphate</name>
        <dbReference type="ChEBI" id="CHEBI:57685"/>
    </ligand>
</feature>
<keyword evidence="9" id="KW-0963">Cytoplasm</keyword>
<comment type="function">
    <text evidence="9">Prenyltransferase that catalyzes the transfer of the geranylgeranyl moiety of geranylgeranyl diphosphate (GGPP) to the C3 hydroxyl of sn-glycerol-1-phosphate (G1P). This reaction is the first ether-bond-formation step in the biosynthesis of archaeal membrane lipids.</text>
</comment>